<dbReference type="NCBIfam" id="NF000929">
    <property type="entry name" value="PRK00092.2-1"/>
    <property type="match status" value="1"/>
</dbReference>
<accession>A0A5C0B2P0</accession>
<dbReference type="PANTHER" id="PTHR33867">
    <property type="entry name" value="RIBOSOME MATURATION FACTOR RIMP"/>
    <property type="match status" value="1"/>
</dbReference>
<dbReference type="Pfam" id="PF02576">
    <property type="entry name" value="RimP_N"/>
    <property type="match status" value="1"/>
</dbReference>
<feature type="domain" description="Ribosome maturation factor RimP C-terminal" evidence="5">
    <location>
        <begin position="77"/>
        <end position="116"/>
    </location>
</feature>
<dbReference type="SUPFAM" id="SSF75420">
    <property type="entry name" value="YhbC-like, N-terminal domain"/>
    <property type="match status" value="1"/>
</dbReference>
<dbReference type="EMBL" id="CP043046">
    <property type="protein sequence ID" value="QEI07011.1"/>
    <property type="molecule type" value="Genomic_DNA"/>
</dbReference>
<evidence type="ECO:0000256" key="3">
    <source>
        <dbReference type="HAMAP-Rule" id="MF_01077"/>
    </source>
</evidence>
<dbReference type="Gene3D" id="2.30.30.180">
    <property type="entry name" value="Ribosome maturation factor RimP, C-terminal domain"/>
    <property type="match status" value="1"/>
</dbReference>
<dbReference type="HAMAP" id="MF_01077">
    <property type="entry name" value="RimP"/>
    <property type="match status" value="1"/>
</dbReference>
<evidence type="ECO:0000256" key="1">
    <source>
        <dbReference type="ARBA" id="ARBA00022490"/>
    </source>
</evidence>
<comment type="subcellular location">
    <subcellularLocation>
        <location evidence="3">Cytoplasm</location>
    </subcellularLocation>
</comment>
<dbReference type="InterPro" id="IPR035956">
    <property type="entry name" value="RimP_N_sf"/>
</dbReference>
<dbReference type="Gene3D" id="3.30.300.70">
    <property type="entry name" value="RimP-like superfamily, N-terminal"/>
    <property type="match status" value="1"/>
</dbReference>
<name>A0A5C0B2P0_9BURK</name>
<evidence type="ECO:0000313" key="7">
    <source>
        <dbReference type="Proteomes" id="UP000325161"/>
    </source>
</evidence>
<keyword evidence="1 3" id="KW-0963">Cytoplasm</keyword>
<evidence type="ECO:0000259" key="5">
    <source>
        <dbReference type="Pfam" id="PF17384"/>
    </source>
</evidence>
<comment type="function">
    <text evidence="3">Required for maturation of 30S ribosomal subunits.</text>
</comment>
<dbReference type="CDD" id="cd01734">
    <property type="entry name" value="YlxS_C"/>
    <property type="match status" value="1"/>
</dbReference>
<proteinExistence type="inferred from homology"/>
<comment type="similarity">
    <text evidence="3">Belongs to the RimP family.</text>
</comment>
<dbReference type="Pfam" id="PF17384">
    <property type="entry name" value="DUF150_C"/>
    <property type="match status" value="1"/>
</dbReference>
<evidence type="ECO:0000313" key="6">
    <source>
        <dbReference type="EMBL" id="QEI07011.1"/>
    </source>
</evidence>
<dbReference type="PANTHER" id="PTHR33867:SF1">
    <property type="entry name" value="RIBOSOME MATURATION FACTOR RIMP"/>
    <property type="match status" value="1"/>
</dbReference>
<keyword evidence="2 3" id="KW-0690">Ribosome biogenesis</keyword>
<evidence type="ECO:0000259" key="4">
    <source>
        <dbReference type="Pfam" id="PF02576"/>
    </source>
</evidence>
<feature type="domain" description="Ribosome maturation factor RimP N-terminal" evidence="4">
    <location>
        <begin position="11"/>
        <end position="74"/>
    </location>
</feature>
<dbReference type="InterPro" id="IPR003728">
    <property type="entry name" value="Ribosome_maturation_RimP"/>
</dbReference>
<dbReference type="InterPro" id="IPR028998">
    <property type="entry name" value="RimP_C"/>
</dbReference>
<dbReference type="GO" id="GO:0000028">
    <property type="term" value="P:ribosomal small subunit assembly"/>
    <property type="evidence" value="ECO:0007669"/>
    <property type="project" value="TreeGrafter"/>
</dbReference>
<dbReference type="GO" id="GO:0005829">
    <property type="term" value="C:cytosol"/>
    <property type="evidence" value="ECO:0007669"/>
    <property type="project" value="TreeGrafter"/>
</dbReference>
<sequence length="175" mass="19400">MADLFALTEQSLVGLDVELVDIERAPQGLLRVTIDRPEGVRIEDCEAVSKQLSRVFEVENLDYARLEVGSPGTDRPLRRARDFVRFVGERVEIKLRAAFNGRKVFTGTLVLPDADETTEVVAEPATAGGMVGQGAEVFGIEFEVKAGEIQVLRFALDEVERAKLDPVLNFRGKKR</sequence>
<dbReference type="Proteomes" id="UP000325161">
    <property type="component" value="Chromosome"/>
</dbReference>
<dbReference type="GO" id="GO:0006412">
    <property type="term" value="P:translation"/>
    <property type="evidence" value="ECO:0007669"/>
    <property type="project" value="TreeGrafter"/>
</dbReference>
<dbReference type="SUPFAM" id="SSF74942">
    <property type="entry name" value="YhbC-like, C-terminal domain"/>
    <property type="match status" value="1"/>
</dbReference>
<dbReference type="KEGG" id="pacr:FXN63_15070"/>
<keyword evidence="7" id="KW-1185">Reference proteome</keyword>
<protein>
    <recommendedName>
        <fullName evidence="3">Ribosome maturation factor RimP</fullName>
    </recommendedName>
</protein>
<dbReference type="InterPro" id="IPR028989">
    <property type="entry name" value="RimP_N"/>
</dbReference>
<gene>
    <name evidence="3 6" type="primary">rimP</name>
    <name evidence="6" type="ORF">FXN63_15070</name>
</gene>
<organism evidence="6 7">
    <name type="scientific">Pigmentiphaga aceris</name>
    <dbReference type="NCBI Taxonomy" id="1940612"/>
    <lineage>
        <taxon>Bacteria</taxon>
        <taxon>Pseudomonadati</taxon>
        <taxon>Pseudomonadota</taxon>
        <taxon>Betaproteobacteria</taxon>
        <taxon>Burkholderiales</taxon>
        <taxon>Alcaligenaceae</taxon>
        <taxon>Pigmentiphaga</taxon>
    </lineage>
</organism>
<dbReference type="RefSeq" id="WP_148816058.1">
    <property type="nucleotide sequence ID" value="NZ_CP043046.1"/>
</dbReference>
<evidence type="ECO:0000256" key="2">
    <source>
        <dbReference type="ARBA" id="ARBA00022517"/>
    </source>
</evidence>
<reference evidence="6 7" key="1">
    <citation type="submission" date="2019-08" db="EMBL/GenBank/DDBJ databases">
        <title>Amphibian skin-associated Pigmentiphaga: genome sequence and occurrence across geography and hosts.</title>
        <authorList>
            <person name="Bletz M.C."/>
            <person name="Bunk B."/>
            <person name="Sproeer C."/>
            <person name="Biwer P."/>
            <person name="Reiter S."/>
            <person name="Rabemananjara F.C.E."/>
            <person name="Schulz S."/>
            <person name="Overmann J."/>
            <person name="Vences M."/>
        </authorList>
    </citation>
    <scope>NUCLEOTIDE SEQUENCE [LARGE SCALE GENOMIC DNA]</scope>
    <source>
        <strain evidence="6 7">Mada1488</strain>
    </source>
</reference>
<dbReference type="AlphaFoldDB" id="A0A5C0B2P0"/>
<dbReference type="OrthoDB" id="9805006at2"/>
<dbReference type="InterPro" id="IPR036847">
    <property type="entry name" value="RimP_C_sf"/>
</dbReference>